<dbReference type="InterPro" id="IPR018330">
    <property type="entry name" value="RecT_fam"/>
</dbReference>
<organism evidence="2 3">
    <name type="scientific">Vogesella indigofera</name>
    <name type="common">Pseudomonas indigofera</name>
    <dbReference type="NCBI Taxonomy" id="45465"/>
    <lineage>
        <taxon>Bacteria</taxon>
        <taxon>Pseudomonadati</taxon>
        <taxon>Pseudomonadota</taxon>
        <taxon>Betaproteobacteria</taxon>
        <taxon>Neisseriales</taxon>
        <taxon>Chromobacteriaceae</taxon>
        <taxon>Vogesella</taxon>
    </lineage>
</organism>
<sequence>MNDVIEHQTSQTPAYHGDQTSTTAMVLDSNTIDSIMRVAEIMASGKSTIPAHLRNNPGDCMAVVMQAMQWKMNPFAVAQKTHLVNGTLGYEAQLVNAVVSSSSLLRTRISYEWDGDWSRCSGKNDKSTNLTVTVSATLKGESEPRRLTISMAQAGVRNSPNWEHDPKQQLAYLCTKRWARLHAPDVLLGVYTPDEIEVAPRTERDVTPPAEQPPSRPATRTDALKGKLAGKAQSKPAESAAALPAPTLDMIAEQLRQAAGKADMDRIGQLITQLPDGQYDAGLQAFNERVTELKAKAQQRQGSQVQFDADGFAQRIAACTDIDTLDVMAEELRDIESSGEHDRLVGLYRDRRAELAIG</sequence>
<name>A0A495BMF4_VOGIN</name>
<dbReference type="AlphaFoldDB" id="A0A495BMF4"/>
<protein>
    <submittedName>
        <fullName evidence="2">RecT family protein</fullName>
    </submittedName>
</protein>
<reference evidence="2 3" key="1">
    <citation type="submission" date="2018-10" db="EMBL/GenBank/DDBJ databases">
        <title>Genomic Encyclopedia of Type Strains, Phase IV (KMG-IV): sequencing the most valuable type-strain genomes for metagenomic binning, comparative biology and taxonomic classification.</title>
        <authorList>
            <person name="Goeker M."/>
        </authorList>
    </citation>
    <scope>NUCLEOTIDE SEQUENCE [LARGE SCALE GENOMIC DNA]</scope>
    <source>
        <strain evidence="2 3">DSM 3303</strain>
    </source>
</reference>
<evidence type="ECO:0000256" key="1">
    <source>
        <dbReference type="SAM" id="MobiDB-lite"/>
    </source>
</evidence>
<dbReference type="Pfam" id="PF03837">
    <property type="entry name" value="RecT"/>
    <property type="match status" value="1"/>
</dbReference>
<feature type="region of interest" description="Disordered" evidence="1">
    <location>
        <begin position="199"/>
        <end position="241"/>
    </location>
</feature>
<dbReference type="RefSeq" id="WP_211329158.1">
    <property type="nucleotide sequence ID" value="NZ_RBID01000011.1"/>
</dbReference>
<comment type="caution">
    <text evidence="2">The sequence shown here is derived from an EMBL/GenBank/DDBJ whole genome shotgun (WGS) entry which is preliminary data.</text>
</comment>
<evidence type="ECO:0000313" key="3">
    <source>
        <dbReference type="Proteomes" id="UP000279384"/>
    </source>
</evidence>
<accession>A0A495BMF4</accession>
<dbReference type="EMBL" id="RBID01000011">
    <property type="protein sequence ID" value="RKQ61203.1"/>
    <property type="molecule type" value="Genomic_DNA"/>
</dbReference>
<dbReference type="GO" id="GO:0006259">
    <property type="term" value="P:DNA metabolic process"/>
    <property type="evidence" value="ECO:0007669"/>
    <property type="project" value="InterPro"/>
</dbReference>
<dbReference type="GO" id="GO:0003677">
    <property type="term" value="F:DNA binding"/>
    <property type="evidence" value="ECO:0007669"/>
    <property type="project" value="InterPro"/>
</dbReference>
<evidence type="ECO:0000313" key="2">
    <source>
        <dbReference type="EMBL" id="RKQ61203.1"/>
    </source>
</evidence>
<gene>
    <name evidence="2" type="ORF">C8E02_0970</name>
</gene>
<dbReference type="Proteomes" id="UP000279384">
    <property type="component" value="Unassembled WGS sequence"/>
</dbReference>
<proteinExistence type="predicted"/>